<dbReference type="RefSeq" id="WP_212610183.1">
    <property type="nucleotide sequence ID" value="NZ_CP073910.1"/>
</dbReference>
<dbReference type="EMBL" id="CP073910">
    <property type="protein sequence ID" value="QUT06899.1"/>
    <property type="molecule type" value="Genomic_DNA"/>
</dbReference>
<evidence type="ECO:0000313" key="1">
    <source>
        <dbReference type="EMBL" id="QUT06899.1"/>
    </source>
</evidence>
<organism evidence="1 2">
    <name type="scientific">Sphingobium phenoxybenzoativorans</name>
    <dbReference type="NCBI Taxonomy" id="1592790"/>
    <lineage>
        <taxon>Bacteria</taxon>
        <taxon>Pseudomonadati</taxon>
        <taxon>Pseudomonadota</taxon>
        <taxon>Alphaproteobacteria</taxon>
        <taxon>Sphingomonadales</taxon>
        <taxon>Sphingomonadaceae</taxon>
        <taxon>Sphingobium</taxon>
    </lineage>
</organism>
<reference evidence="1" key="1">
    <citation type="submission" date="2021-04" db="EMBL/GenBank/DDBJ databases">
        <title>Isolation of p-tert-butylphenol degrading bacteria Sphingobium phenoxybenzoativorans Tas13 from active sludge.</title>
        <authorList>
            <person name="Li Y."/>
        </authorList>
    </citation>
    <scope>NUCLEOTIDE SEQUENCE</scope>
    <source>
        <strain evidence="1">Tas13</strain>
    </source>
</reference>
<name>A0A975K8S4_9SPHN</name>
<dbReference type="Proteomes" id="UP000681425">
    <property type="component" value="Chromosome"/>
</dbReference>
<evidence type="ECO:0000313" key="2">
    <source>
        <dbReference type="Proteomes" id="UP000681425"/>
    </source>
</evidence>
<sequence>MVRVGYNSIFSQDLAWVNVWPSQFAKEVSHSFLGGMTHSNPNYRSHFMTTEYVETRAATKPILMTDPVYRGLKAAHPNVDYVAAGWFKKVVVEVPGYTGDVYGGDVTFNAFSQ</sequence>
<keyword evidence="2" id="KW-1185">Reference proteome</keyword>
<dbReference type="AlphaFoldDB" id="A0A975K8S4"/>
<protein>
    <submittedName>
        <fullName evidence="1">Uncharacterized protein</fullName>
    </submittedName>
</protein>
<gene>
    <name evidence="1" type="ORF">KFK14_05535</name>
</gene>
<proteinExistence type="predicted"/>
<accession>A0A975K8S4</accession>
<dbReference type="KEGG" id="spph:KFK14_05535"/>